<organism evidence="1 2">
    <name type="scientific">Candidatus Spechtbacteria bacterium SB0662_bin_43</name>
    <dbReference type="NCBI Taxonomy" id="2604897"/>
    <lineage>
        <taxon>Bacteria</taxon>
        <taxon>Candidatus Spechtiibacteriota</taxon>
    </lineage>
</organism>
<proteinExistence type="predicted"/>
<protein>
    <recommendedName>
        <fullName evidence="3">RHS repeat protein</fullName>
    </recommendedName>
</protein>
<dbReference type="Proteomes" id="UP000449092">
    <property type="component" value="Unassembled WGS sequence"/>
</dbReference>
<evidence type="ECO:0008006" key="3">
    <source>
        <dbReference type="Google" id="ProtNLM"/>
    </source>
</evidence>
<accession>A0A845D9D3</accession>
<dbReference type="EMBL" id="VXOY01000005">
    <property type="protein sequence ID" value="MYE37977.1"/>
    <property type="molecule type" value="Genomic_DNA"/>
</dbReference>
<dbReference type="Gene3D" id="3.90.930.1">
    <property type="match status" value="1"/>
</dbReference>
<name>A0A845D9D3_9BACT</name>
<comment type="caution">
    <text evidence="1">The sequence shown here is derived from an EMBL/GenBank/DDBJ whole genome shotgun (WGS) entry which is preliminary data.</text>
</comment>
<dbReference type="AlphaFoldDB" id="A0A845D9D3"/>
<evidence type="ECO:0000313" key="1">
    <source>
        <dbReference type="EMBL" id="MYE37977.1"/>
    </source>
</evidence>
<gene>
    <name evidence="1" type="ORF">F4X82_00445</name>
</gene>
<reference evidence="1 2" key="1">
    <citation type="submission" date="2019-09" db="EMBL/GenBank/DDBJ databases">
        <title>Characterisation of the sponge microbiome using genome-centric metagenomics.</title>
        <authorList>
            <person name="Engelberts J.P."/>
            <person name="Robbins S.J."/>
            <person name="De Goeij J.M."/>
            <person name="Aranda M."/>
            <person name="Bell S.C."/>
            <person name="Webster N.S."/>
        </authorList>
    </citation>
    <scope>NUCLEOTIDE SEQUENCE [LARGE SCALE GENOMIC DNA]</scope>
    <source>
        <strain evidence="1">SB0662_bin_43</strain>
    </source>
</reference>
<sequence length="109" mass="12909">MKGATMFEKEEILLELMVNRHEVFRPGGTLAERHYYSTYALSWIELYHANGTIAKTEFYRLPCHTLSSQNFYQPDGTLMMRCTYYSDGTPRQTIFYDRHGFIKKVIAFY</sequence>
<evidence type="ECO:0000313" key="2">
    <source>
        <dbReference type="Proteomes" id="UP000449092"/>
    </source>
</evidence>